<evidence type="ECO:0000313" key="1">
    <source>
        <dbReference type="EMBL" id="AHH11099.1"/>
    </source>
</evidence>
<accession>W5SV52</accession>
<sequence>MRVRKSFLKLFFLFALLIPFKGCKTLESEELTVGSYFSNYNRSGDLTLRLKNNDNEFVIFYVQYPHEVVNIYLTLKNERKIVVKSIKLNGDDVHLYSGYLSVLLNDVENVEYQLDLKNYKTRWKKLIEEAKGGPLKFSVLIMQTETGIEKTYEFKASAANLSLLAEMIDIV</sequence>
<keyword evidence="1" id="KW-0614">Plasmid</keyword>
<dbReference type="OrthoDB" id="3099201at2"/>
<dbReference type="EMBL" id="CP005746">
    <property type="protein sequence ID" value="AHH11099.1"/>
    <property type="molecule type" value="Genomic_DNA"/>
</dbReference>
<organism evidence="1">
    <name type="scientific">Borrelia coriaceae ATCC 43381</name>
    <dbReference type="NCBI Taxonomy" id="1408429"/>
    <lineage>
        <taxon>Bacteria</taxon>
        <taxon>Pseudomonadati</taxon>
        <taxon>Spirochaetota</taxon>
        <taxon>Spirochaetia</taxon>
        <taxon>Spirochaetales</taxon>
        <taxon>Borreliaceae</taxon>
        <taxon>Borrelia</taxon>
    </lineage>
</organism>
<reference evidence="1" key="1">
    <citation type="submission" date="2013-04" db="EMBL/GenBank/DDBJ databases">
        <title>Comparative Genomics of Relapsing Fever Spirochetes.</title>
        <authorList>
            <person name="Schwan T.G."/>
            <person name="Raffel S.J."/>
            <person name="Porcella S.F."/>
            <person name="Martens C.A."/>
            <person name="Bruno D.P."/>
            <person name="Ricklefs S.M."/>
            <person name="Barbian K.B."/>
        </authorList>
    </citation>
    <scope>NUCLEOTIDE SEQUENCE</scope>
    <source>
        <strain evidence="1">Co53</strain>
        <plasmid evidence="1">unnamed</plasmid>
    </source>
</reference>
<geneLocation type="plasmid" evidence="1 2">
    <name>unnamed</name>
</geneLocation>
<evidence type="ECO:0000313" key="2">
    <source>
        <dbReference type="Proteomes" id="UP000019330"/>
    </source>
</evidence>
<dbReference type="AlphaFoldDB" id="W5SV52"/>
<gene>
    <name evidence="1" type="ORF">BCO_0000601</name>
</gene>
<dbReference type="RefSeq" id="WP_025408452.1">
    <property type="nucleotide sequence ID" value="NZ_CP005746.1"/>
</dbReference>
<protein>
    <submittedName>
        <fullName evidence="1">Uncharacterized protein</fullName>
    </submittedName>
</protein>
<name>W5SV52_9SPIR</name>
<dbReference type="Proteomes" id="UP000019330">
    <property type="component" value="Plasmid unnamed"/>
</dbReference>
<dbReference type="HOGENOM" id="CLU_1529718_0_0_12"/>
<proteinExistence type="predicted"/>
<keyword evidence="2" id="KW-1185">Reference proteome</keyword>